<gene>
    <name evidence="4" type="ORF">SAMN05444959_1034</name>
</gene>
<dbReference type="FunFam" id="3.40.50.720:FF:000053">
    <property type="entry name" value="Quinone oxidoreductase 1"/>
    <property type="match status" value="1"/>
</dbReference>
<evidence type="ECO:0000313" key="5">
    <source>
        <dbReference type="Proteomes" id="UP000198307"/>
    </source>
</evidence>
<dbReference type="InterPro" id="IPR002364">
    <property type="entry name" value="Quin_OxRdtase/zeta-crystal_CS"/>
</dbReference>
<evidence type="ECO:0000313" key="4">
    <source>
        <dbReference type="EMBL" id="SNT72507.1"/>
    </source>
</evidence>
<dbReference type="InterPro" id="IPR047618">
    <property type="entry name" value="QOR-like"/>
</dbReference>
<dbReference type="Pfam" id="PF00107">
    <property type="entry name" value="ADH_zinc_N"/>
    <property type="match status" value="1"/>
</dbReference>
<dbReference type="InterPro" id="IPR020843">
    <property type="entry name" value="ER"/>
</dbReference>
<keyword evidence="2" id="KW-0560">Oxidoreductase</keyword>
<dbReference type="InterPro" id="IPR036291">
    <property type="entry name" value="NAD(P)-bd_dom_sf"/>
</dbReference>
<dbReference type="SMART" id="SM00829">
    <property type="entry name" value="PKS_ER"/>
    <property type="match status" value="1"/>
</dbReference>
<dbReference type="Gene3D" id="3.40.50.720">
    <property type="entry name" value="NAD(P)-binding Rossmann-like Domain"/>
    <property type="match status" value="1"/>
</dbReference>
<evidence type="ECO:0000256" key="2">
    <source>
        <dbReference type="ARBA" id="ARBA00023002"/>
    </source>
</evidence>
<organism evidence="4 5">
    <name type="scientific">Paracoccus seriniphilus</name>
    <dbReference type="NCBI Taxonomy" id="184748"/>
    <lineage>
        <taxon>Bacteria</taxon>
        <taxon>Pseudomonadati</taxon>
        <taxon>Pseudomonadota</taxon>
        <taxon>Alphaproteobacteria</taxon>
        <taxon>Rhodobacterales</taxon>
        <taxon>Paracoccaceae</taxon>
        <taxon>Paracoccus</taxon>
    </lineage>
</organism>
<dbReference type="SUPFAM" id="SSF50129">
    <property type="entry name" value="GroES-like"/>
    <property type="match status" value="1"/>
</dbReference>
<dbReference type="GO" id="GO:0035925">
    <property type="term" value="F:mRNA 3'-UTR AU-rich region binding"/>
    <property type="evidence" value="ECO:0007669"/>
    <property type="project" value="TreeGrafter"/>
</dbReference>
<dbReference type="GO" id="GO:0003960">
    <property type="term" value="F:quinone reductase (NADPH) activity"/>
    <property type="evidence" value="ECO:0007669"/>
    <property type="project" value="InterPro"/>
</dbReference>
<keyword evidence="1" id="KW-0521">NADP</keyword>
<dbReference type="PROSITE" id="PS01162">
    <property type="entry name" value="QOR_ZETA_CRYSTAL"/>
    <property type="match status" value="1"/>
</dbReference>
<name>A0A239PS23_9RHOB</name>
<keyword evidence="5" id="KW-1185">Reference proteome</keyword>
<evidence type="ECO:0000259" key="3">
    <source>
        <dbReference type="SMART" id="SM00829"/>
    </source>
</evidence>
<dbReference type="Proteomes" id="UP000198307">
    <property type="component" value="Unassembled WGS sequence"/>
</dbReference>
<dbReference type="PANTHER" id="PTHR48106:SF13">
    <property type="entry name" value="QUINONE OXIDOREDUCTASE-RELATED"/>
    <property type="match status" value="1"/>
</dbReference>
<dbReference type="Gene3D" id="3.90.180.10">
    <property type="entry name" value="Medium-chain alcohol dehydrogenases, catalytic domain"/>
    <property type="match status" value="1"/>
</dbReference>
<dbReference type="CDD" id="cd05286">
    <property type="entry name" value="QOR2"/>
    <property type="match status" value="1"/>
</dbReference>
<protein>
    <submittedName>
        <fullName evidence="4">NADPH2:quinone reductase</fullName>
    </submittedName>
</protein>
<sequence length="324" mass="33915">MAHAIVIREYGGSEVLICEEVTVGEPGAGQLRIRHTGIGVNFHDVYVRSGLYKTLTLPGVPGCEATGVVEAVGPEVSGFQVGDRVAYVTGRYGAYASHRLLSADLAVPMPPGVGDAAPASNLLRAMTVEMLTGPVCRIRPGMSVLVHAAAGGVGRMLCQALSNLGASVIGTVGTAEKAEIARANGCTHTILYRQQDFTRAVADITNGRGVDVVYDSVGADTFKGSVETLGYCGHLVNFGQSSGPIEPVLMSTLAARSLTLSRPILFHYLRDPIQYRAMAENALQKFASGRLQPPEPTPVPLADAQRAHDILEGMAGGGALLLVP</sequence>
<dbReference type="Pfam" id="PF08240">
    <property type="entry name" value="ADH_N"/>
    <property type="match status" value="1"/>
</dbReference>
<dbReference type="RefSeq" id="WP_089343320.1">
    <property type="nucleotide sequence ID" value="NZ_CP067129.1"/>
</dbReference>
<accession>A0A239PS23</accession>
<dbReference type="AlphaFoldDB" id="A0A239PS23"/>
<reference evidence="4 5" key="1">
    <citation type="submission" date="2017-07" db="EMBL/GenBank/DDBJ databases">
        <authorList>
            <person name="Sun Z.S."/>
            <person name="Albrecht U."/>
            <person name="Echele G."/>
            <person name="Lee C.C."/>
        </authorList>
    </citation>
    <scope>NUCLEOTIDE SEQUENCE [LARGE SCALE GENOMIC DNA]</scope>
    <source>
        <strain evidence="4 5">DSM 14827</strain>
    </source>
</reference>
<evidence type="ECO:0000256" key="1">
    <source>
        <dbReference type="ARBA" id="ARBA00022857"/>
    </source>
</evidence>
<dbReference type="EMBL" id="FZQB01000003">
    <property type="protein sequence ID" value="SNT72507.1"/>
    <property type="molecule type" value="Genomic_DNA"/>
</dbReference>
<proteinExistence type="predicted"/>
<dbReference type="GO" id="GO:0005829">
    <property type="term" value="C:cytosol"/>
    <property type="evidence" value="ECO:0007669"/>
    <property type="project" value="TreeGrafter"/>
</dbReference>
<dbReference type="GO" id="GO:0070402">
    <property type="term" value="F:NADPH binding"/>
    <property type="evidence" value="ECO:0007669"/>
    <property type="project" value="TreeGrafter"/>
</dbReference>
<dbReference type="InterPro" id="IPR011032">
    <property type="entry name" value="GroES-like_sf"/>
</dbReference>
<dbReference type="InterPro" id="IPR013154">
    <property type="entry name" value="ADH-like_N"/>
</dbReference>
<dbReference type="PANTHER" id="PTHR48106">
    <property type="entry name" value="QUINONE OXIDOREDUCTASE PIG3-RELATED"/>
    <property type="match status" value="1"/>
</dbReference>
<dbReference type="SUPFAM" id="SSF51735">
    <property type="entry name" value="NAD(P)-binding Rossmann-fold domains"/>
    <property type="match status" value="1"/>
</dbReference>
<dbReference type="InterPro" id="IPR013149">
    <property type="entry name" value="ADH-like_C"/>
</dbReference>
<dbReference type="GO" id="GO:0008270">
    <property type="term" value="F:zinc ion binding"/>
    <property type="evidence" value="ECO:0007669"/>
    <property type="project" value="InterPro"/>
</dbReference>
<dbReference type="OrthoDB" id="9805883at2"/>
<feature type="domain" description="Enoyl reductase (ER)" evidence="3">
    <location>
        <begin position="11"/>
        <end position="323"/>
    </location>
</feature>